<dbReference type="EMBL" id="JAULSU010000004">
    <property type="protein sequence ID" value="KAK0620286.1"/>
    <property type="molecule type" value="Genomic_DNA"/>
</dbReference>
<keyword evidence="3" id="KW-1185">Reference proteome</keyword>
<protein>
    <submittedName>
        <fullName evidence="2">Uncharacterized protein</fullName>
    </submittedName>
</protein>
<accession>A0AA40C000</accession>
<evidence type="ECO:0000256" key="1">
    <source>
        <dbReference type="SAM" id="MobiDB-lite"/>
    </source>
</evidence>
<proteinExistence type="predicted"/>
<name>A0AA40C000_9PEZI</name>
<sequence length="208" mass="22719">MQEHLRPSGKNLALSDGRQLAPSPFSRRQQPSEMRCAMVRSPHQEVLMPRGYWRQVTNPKIPVSSVSIFLPLLMDRQGGTGPSQLSGLRSPHGPVDFQLAQRVQGVARSSGPSPIFSFPPNSPFTFTNSSCLIRISASPTRLFALVLPEHSSDSSPPRSNSTIRPIPRSLCRSRNPVAPIVSRLECCDGHGRSRAKRPPRLAAAPTAT</sequence>
<organism evidence="2 3">
    <name type="scientific">Immersiella caudata</name>
    <dbReference type="NCBI Taxonomy" id="314043"/>
    <lineage>
        <taxon>Eukaryota</taxon>
        <taxon>Fungi</taxon>
        <taxon>Dikarya</taxon>
        <taxon>Ascomycota</taxon>
        <taxon>Pezizomycotina</taxon>
        <taxon>Sordariomycetes</taxon>
        <taxon>Sordariomycetidae</taxon>
        <taxon>Sordariales</taxon>
        <taxon>Lasiosphaeriaceae</taxon>
        <taxon>Immersiella</taxon>
    </lineage>
</organism>
<comment type="caution">
    <text evidence="2">The sequence shown here is derived from an EMBL/GenBank/DDBJ whole genome shotgun (WGS) entry which is preliminary data.</text>
</comment>
<feature type="region of interest" description="Disordered" evidence="1">
    <location>
        <begin position="149"/>
        <end position="169"/>
    </location>
</feature>
<reference evidence="2" key="1">
    <citation type="submission" date="2023-06" db="EMBL/GenBank/DDBJ databases">
        <title>Genome-scale phylogeny and comparative genomics of the fungal order Sordariales.</title>
        <authorList>
            <consortium name="Lawrence Berkeley National Laboratory"/>
            <person name="Hensen N."/>
            <person name="Bonometti L."/>
            <person name="Westerberg I."/>
            <person name="Brannstrom I.O."/>
            <person name="Guillou S."/>
            <person name="Cros-Aarteil S."/>
            <person name="Calhoun S."/>
            <person name="Haridas S."/>
            <person name="Kuo A."/>
            <person name="Mondo S."/>
            <person name="Pangilinan J."/>
            <person name="Riley R."/>
            <person name="Labutti K."/>
            <person name="Andreopoulos B."/>
            <person name="Lipzen A."/>
            <person name="Chen C."/>
            <person name="Yanf M."/>
            <person name="Daum C."/>
            <person name="Ng V."/>
            <person name="Clum A."/>
            <person name="Steindorff A."/>
            <person name="Ohm R."/>
            <person name="Martin F."/>
            <person name="Silar P."/>
            <person name="Natvig D."/>
            <person name="Lalanne C."/>
            <person name="Gautier V."/>
            <person name="Ament-Velasquez S.L."/>
            <person name="Kruys A."/>
            <person name="Hutchinson M.I."/>
            <person name="Powell A.J."/>
            <person name="Barry K."/>
            <person name="Miller A.N."/>
            <person name="Grigoriev I.V."/>
            <person name="Debuchy R."/>
            <person name="Gladieux P."/>
            <person name="Thoren M.H."/>
            <person name="Johannesson H."/>
        </authorList>
    </citation>
    <scope>NUCLEOTIDE SEQUENCE</scope>
    <source>
        <strain evidence="2">CBS 606.72</strain>
    </source>
</reference>
<feature type="region of interest" description="Disordered" evidence="1">
    <location>
        <begin position="188"/>
        <end position="208"/>
    </location>
</feature>
<gene>
    <name evidence="2" type="ORF">B0T14DRAFT_227258</name>
</gene>
<dbReference type="Proteomes" id="UP001175000">
    <property type="component" value="Unassembled WGS sequence"/>
</dbReference>
<evidence type="ECO:0000313" key="2">
    <source>
        <dbReference type="EMBL" id="KAK0620286.1"/>
    </source>
</evidence>
<feature type="region of interest" description="Disordered" evidence="1">
    <location>
        <begin position="1"/>
        <end position="33"/>
    </location>
</feature>
<evidence type="ECO:0000313" key="3">
    <source>
        <dbReference type="Proteomes" id="UP001175000"/>
    </source>
</evidence>
<dbReference type="AlphaFoldDB" id="A0AA40C000"/>